<dbReference type="AlphaFoldDB" id="A0A9D4B4A4"/>
<gene>
    <name evidence="1" type="ORF">KIL84_001877</name>
</gene>
<evidence type="ECO:0000313" key="2">
    <source>
        <dbReference type="Proteomes" id="UP000827986"/>
    </source>
</evidence>
<protein>
    <submittedName>
        <fullName evidence="1">Uncharacterized protein</fullName>
    </submittedName>
</protein>
<evidence type="ECO:0000313" key="1">
    <source>
        <dbReference type="EMBL" id="KAH1180943.1"/>
    </source>
</evidence>
<organism evidence="1 2">
    <name type="scientific">Mauremys mutica</name>
    <name type="common">yellowpond turtle</name>
    <dbReference type="NCBI Taxonomy" id="74926"/>
    <lineage>
        <taxon>Eukaryota</taxon>
        <taxon>Metazoa</taxon>
        <taxon>Chordata</taxon>
        <taxon>Craniata</taxon>
        <taxon>Vertebrata</taxon>
        <taxon>Euteleostomi</taxon>
        <taxon>Archelosauria</taxon>
        <taxon>Testudinata</taxon>
        <taxon>Testudines</taxon>
        <taxon>Cryptodira</taxon>
        <taxon>Durocryptodira</taxon>
        <taxon>Testudinoidea</taxon>
        <taxon>Geoemydidae</taxon>
        <taxon>Geoemydinae</taxon>
        <taxon>Mauremys</taxon>
    </lineage>
</organism>
<accession>A0A9D4B4A4</accession>
<dbReference type="EMBL" id="JAHDVG010000469">
    <property type="protein sequence ID" value="KAH1180943.1"/>
    <property type="molecule type" value="Genomic_DNA"/>
</dbReference>
<reference evidence="1" key="1">
    <citation type="submission" date="2021-09" db="EMBL/GenBank/DDBJ databases">
        <title>The genome of Mauremys mutica provides insights into the evolution of semi-aquatic lifestyle.</title>
        <authorList>
            <person name="Gong S."/>
            <person name="Gao Y."/>
        </authorList>
    </citation>
    <scope>NUCLEOTIDE SEQUENCE</scope>
    <source>
        <strain evidence="1">MM-2020</strain>
        <tissue evidence="1">Muscle</tissue>
    </source>
</reference>
<proteinExistence type="predicted"/>
<keyword evidence="2" id="KW-1185">Reference proteome</keyword>
<comment type="caution">
    <text evidence="1">The sequence shown here is derived from an EMBL/GenBank/DDBJ whole genome shotgun (WGS) entry which is preliminary data.</text>
</comment>
<name>A0A9D4B4A4_9SAUR</name>
<dbReference type="Proteomes" id="UP000827986">
    <property type="component" value="Unassembled WGS sequence"/>
</dbReference>
<sequence length="108" mass="10874">METGGGGAGRYEENLLQPVGLLFTPALDLAHALGFGREGGRAGVGLRVYIVVCWPLNAQPRPPRPSAQPGIVGKGAEFGVGSFPVVLAGPACARTNVPGPSLAGSSLP</sequence>